<dbReference type="CDD" id="cd06261">
    <property type="entry name" value="TM_PBP2"/>
    <property type="match status" value="1"/>
</dbReference>
<dbReference type="Pfam" id="PF00528">
    <property type="entry name" value="BPD_transp_1"/>
    <property type="match status" value="1"/>
</dbReference>
<accession>A0A895YII9</accession>
<evidence type="ECO:0000313" key="10">
    <source>
        <dbReference type="Proteomes" id="UP000662857"/>
    </source>
</evidence>
<keyword evidence="5 7" id="KW-1133">Transmembrane helix</keyword>
<comment type="similarity">
    <text evidence="7">Belongs to the binding-protein-dependent transport system permease family.</text>
</comment>
<feature type="transmembrane region" description="Helical" evidence="7">
    <location>
        <begin position="187"/>
        <end position="208"/>
    </location>
</feature>
<dbReference type="RefSeq" id="WP_239678054.1">
    <property type="nucleotide sequence ID" value="NZ_CP070499.1"/>
</dbReference>
<dbReference type="Proteomes" id="UP000662857">
    <property type="component" value="Chromosome"/>
</dbReference>
<dbReference type="PANTHER" id="PTHR30151:SF20">
    <property type="entry name" value="ABC TRANSPORTER PERMEASE PROTEIN HI_0355-RELATED"/>
    <property type="match status" value="1"/>
</dbReference>
<keyword evidence="3" id="KW-1003">Cell membrane</keyword>
<evidence type="ECO:0000256" key="3">
    <source>
        <dbReference type="ARBA" id="ARBA00022475"/>
    </source>
</evidence>
<comment type="subcellular location">
    <subcellularLocation>
        <location evidence="1 7">Cell membrane</location>
        <topology evidence="1 7">Multi-pass membrane protein</topology>
    </subcellularLocation>
</comment>
<feature type="transmembrane region" description="Helical" evidence="7">
    <location>
        <begin position="134"/>
        <end position="153"/>
    </location>
</feature>
<dbReference type="PANTHER" id="PTHR30151">
    <property type="entry name" value="ALKANE SULFONATE ABC TRANSPORTER-RELATED, MEMBRANE SUBUNIT"/>
    <property type="match status" value="1"/>
</dbReference>
<protein>
    <submittedName>
        <fullName evidence="9">ABC transporter permease</fullName>
    </submittedName>
</protein>
<feature type="transmembrane region" description="Helical" evidence="7">
    <location>
        <begin position="12"/>
        <end position="34"/>
    </location>
</feature>
<proteinExistence type="inferred from homology"/>
<evidence type="ECO:0000259" key="8">
    <source>
        <dbReference type="PROSITE" id="PS50928"/>
    </source>
</evidence>
<feature type="domain" description="ABC transmembrane type-1" evidence="8">
    <location>
        <begin position="68"/>
        <end position="246"/>
    </location>
</feature>
<dbReference type="GO" id="GO:0005886">
    <property type="term" value="C:plasma membrane"/>
    <property type="evidence" value="ECO:0007669"/>
    <property type="project" value="UniProtKB-SubCell"/>
</dbReference>
<evidence type="ECO:0000256" key="6">
    <source>
        <dbReference type="ARBA" id="ARBA00023136"/>
    </source>
</evidence>
<dbReference type="SUPFAM" id="SSF161098">
    <property type="entry name" value="MetI-like"/>
    <property type="match status" value="1"/>
</dbReference>
<keyword evidence="2 7" id="KW-0813">Transport</keyword>
<keyword evidence="6 7" id="KW-0472">Membrane</keyword>
<keyword evidence="4 7" id="KW-0812">Transmembrane</keyword>
<evidence type="ECO:0000256" key="2">
    <source>
        <dbReference type="ARBA" id="ARBA00022448"/>
    </source>
</evidence>
<keyword evidence="10" id="KW-1185">Reference proteome</keyword>
<dbReference type="KEGG" id="nhy:JQS43_05890"/>
<dbReference type="Gene3D" id="1.10.3720.10">
    <property type="entry name" value="MetI-like"/>
    <property type="match status" value="1"/>
</dbReference>
<organism evidence="9 10">
    <name type="scientific">Natronosporangium hydrolyticum</name>
    <dbReference type="NCBI Taxonomy" id="2811111"/>
    <lineage>
        <taxon>Bacteria</taxon>
        <taxon>Bacillati</taxon>
        <taxon>Actinomycetota</taxon>
        <taxon>Actinomycetes</taxon>
        <taxon>Micromonosporales</taxon>
        <taxon>Micromonosporaceae</taxon>
        <taxon>Natronosporangium</taxon>
    </lineage>
</organism>
<dbReference type="GO" id="GO:0055085">
    <property type="term" value="P:transmembrane transport"/>
    <property type="evidence" value="ECO:0007669"/>
    <property type="project" value="InterPro"/>
</dbReference>
<dbReference type="InterPro" id="IPR000515">
    <property type="entry name" value="MetI-like"/>
</dbReference>
<gene>
    <name evidence="9" type="ORF">JQS43_05890</name>
</gene>
<dbReference type="InterPro" id="IPR035906">
    <property type="entry name" value="MetI-like_sf"/>
</dbReference>
<evidence type="ECO:0000256" key="1">
    <source>
        <dbReference type="ARBA" id="ARBA00004651"/>
    </source>
</evidence>
<evidence type="ECO:0000256" key="7">
    <source>
        <dbReference type="RuleBase" id="RU363032"/>
    </source>
</evidence>
<name>A0A895YII9_9ACTN</name>
<feature type="transmembrane region" description="Helical" evidence="7">
    <location>
        <begin position="228"/>
        <end position="251"/>
    </location>
</feature>
<sequence>MAAGTGGRGRRWVTAASPVLLPVASAGLVLTLWWGAVVAFDIPRILLPGPAEVVSELIRLRHRLWEQGLVTLTETVVGFGITTVAGLLLGSAIAASRIVDQATTPWLVAFNAVPKVALAPMLVVWLNLGMQPRIAMVVLVSFFPVVLATSAGLRSTPVELVELARSWDASRWRTFAKVRFPYALPQIFMGLKIAMPLALIGAVVGEFAGGNTGLAFVIRTASAGGNTALAFAAIVVLSLMGIGLFYAVVALERLLLPWVRAVTA</sequence>
<feature type="transmembrane region" description="Helical" evidence="7">
    <location>
        <begin position="76"/>
        <end position="95"/>
    </location>
</feature>
<feature type="transmembrane region" description="Helical" evidence="7">
    <location>
        <begin position="107"/>
        <end position="128"/>
    </location>
</feature>
<evidence type="ECO:0000256" key="5">
    <source>
        <dbReference type="ARBA" id="ARBA00022989"/>
    </source>
</evidence>
<evidence type="ECO:0000256" key="4">
    <source>
        <dbReference type="ARBA" id="ARBA00022692"/>
    </source>
</evidence>
<dbReference type="EMBL" id="CP070499">
    <property type="protein sequence ID" value="QSB15862.1"/>
    <property type="molecule type" value="Genomic_DNA"/>
</dbReference>
<dbReference type="AlphaFoldDB" id="A0A895YII9"/>
<dbReference type="PROSITE" id="PS50928">
    <property type="entry name" value="ABC_TM1"/>
    <property type="match status" value="1"/>
</dbReference>
<reference evidence="9" key="1">
    <citation type="submission" date="2021-02" db="EMBL/GenBank/DDBJ databases">
        <title>Natrosporangium hydrolyticum gen. nov., sp. nov, a haloalkaliphilic actinobacterium from a soda solonchak soil.</title>
        <authorList>
            <person name="Sorokin D.Y."/>
            <person name="Khijniak T.V."/>
            <person name="Zakharycheva A.P."/>
            <person name="Boueva O.V."/>
            <person name="Ariskina E.V."/>
            <person name="Hahnke R.L."/>
            <person name="Bunk B."/>
            <person name="Sproer C."/>
            <person name="Schumann P."/>
            <person name="Evtushenko L.I."/>
            <person name="Kublanov I.V."/>
        </authorList>
    </citation>
    <scope>NUCLEOTIDE SEQUENCE</scope>
    <source>
        <strain evidence="9">DSM 106523</strain>
    </source>
</reference>
<evidence type="ECO:0000313" key="9">
    <source>
        <dbReference type="EMBL" id="QSB15862.1"/>
    </source>
</evidence>